<feature type="region of interest" description="Disordered" evidence="8">
    <location>
        <begin position="326"/>
        <end position="361"/>
    </location>
</feature>
<feature type="domain" description="Carbohydrate kinase PfkB" evidence="9">
    <location>
        <begin position="419"/>
        <end position="672"/>
    </location>
</feature>
<feature type="compositionally biased region" description="Basic residues" evidence="8">
    <location>
        <begin position="395"/>
        <end position="404"/>
    </location>
</feature>
<dbReference type="Pfam" id="PF04227">
    <property type="entry name" value="Indigoidine_A"/>
    <property type="match status" value="1"/>
</dbReference>
<evidence type="ECO:0000256" key="3">
    <source>
        <dbReference type="ARBA" id="ARBA00022777"/>
    </source>
</evidence>
<evidence type="ECO:0000313" key="10">
    <source>
        <dbReference type="EMBL" id="CEM08890.1"/>
    </source>
</evidence>
<dbReference type="InterPro" id="IPR022830">
    <property type="entry name" value="Indigdn_synthA-like"/>
</dbReference>
<dbReference type="Gene3D" id="3.40.1190.20">
    <property type="match status" value="1"/>
</dbReference>
<dbReference type="PANTHER" id="PTHR42909:SF1">
    <property type="entry name" value="CARBOHYDRATE KINASE PFKB DOMAIN-CONTAINING PROTEIN"/>
    <property type="match status" value="1"/>
</dbReference>
<dbReference type="GO" id="GO:0005737">
    <property type="term" value="C:cytoplasm"/>
    <property type="evidence" value="ECO:0007669"/>
    <property type="project" value="TreeGrafter"/>
</dbReference>
<dbReference type="PANTHER" id="PTHR42909">
    <property type="entry name" value="ZGC:136858"/>
    <property type="match status" value="1"/>
</dbReference>
<organism evidence="10">
    <name type="scientific">Chromera velia CCMP2878</name>
    <dbReference type="NCBI Taxonomy" id="1169474"/>
    <lineage>
        <taxon>Eukaryota</taxon>
        <taxon>Sar</taxon>
        <taxon>Alveolata</taxon>
        <taxon>Colpodellida</taxon>
        <taxon>Chromeraceae</taxon>
        <taxon>Chromera</taxon>
    </lineage>
</organism>
<dbReference type="Pfam" id="PF00294">
    <property type="entry name" value="PfkB"/>
    <property type="match status" value="1"/>
</dbReference>
<keyword evidence="3" id="KW-0418">Kinase</keyword>
<dbReference type="HAMAP" id="MF_01876">
    <property type="entry name" value="PsiMP_glycosidase"/>
    <property type="match status" value="1"/>
</dbReference>
<accession>A0A0G4F959</accession>
<keyword evidence="7" id="KW-0326">Glycosidase</keyword>
<gene>
    <name evidence="10" type="ORF">Cvel_15728</name>
</gene>
<keyword evidence="1" id="KW-0808">Transferase</keyword>
<keyword evidence="4" id="KW-0378">Hydrolase</keyword>
<evidence type="ECO:0000256" key="6">
    <source>
        <dbReference type="ARBA" id="ARBA00023239"/>
    </source>
</evidence>
<keyword evidence="2" id="KW-0479">Metal-binding</keyword>
<dbReference type="GO" id="GO:0004730">
    <property type="term" value="F:pseudouridylate synthase activity"/>
    <property type="evidence" value="ECO:0007669"/>
    <property type="project" value="InterPro"/>
</dbReference>
<keyword evidence="5" id="KW-0464">Manganese</keyword>
<feature type="region of interest" description="Disordered" evidence="8">
    <location>
        <begin position="380"/>
        <end position="409"/>
    </location>
</feature>
<dbReference type="InterPro" id="IPR029056">
    <property type="entry name" value="Ribokinase-like"/>
</dbReference>
<dbReference type="GO" id="GO:0016301">
    <property type="term" value="F:kinase activity"/>
    <property type="evidence" value="ECO:0007669"/>
    <property type="project" value="UniProtKB-KW"/>
</dbReference>
<dbReference type="GO" id="GO:0046872">
    <property type="term" value="F:metal ion binding"/>
    <property type="evidence" value="ECO:0007669"/>
    <property type="project" value="UniProtKB-KW"/>
</dbReference>
<feature type="region of interest" description="Disordered" evidence="8">
    <location>
        <begin position="773"/>
        <end position="802"/>
    </location>
</feature>
<evidence type="ECO:0000256" key="7">
    <source>
        <dbReference type="ARBA" id="ARBA00023295"/>
    </source>
</evidence>
<dbReference type="EMBL" id="CDMZ01000194">
    <property type="protein sequence ID" value="CEM08890.1"/>
    <property type="molecule type" value="Genomic_DNA"/>
</dbReference>
<feature type="compositionally biased region" description="Polar residues" evidence="8">
    <location>
        <begin position="774"/>
        <end position="794"/>
    </location>
</feature>
<evidence type="ECO:0000256" key="4">
    <source>
        <dbReference type="ARBA" id="ARBA00022801"/>
    </source>
</evidence>
<protein>
    <recommendedName>
        <fullName evidence="9">Carbohydrate kinase PfkB domain-containing protein</fullName>
    </recommendedName>
</protein>
<proteinExistence type="inferred from homology"/>
<dbReference type="SUPFAM" id="SSF53613">
    <property type="entry name" value="Ribokinase-like"/>
    <property type="match status" value="1"/>
</dbReference>
<evidence type="ECO:0000256" key="8">
    <source>
        <dbReference type="SAM" id="MobiDB-lite"/>
    </source>
</evidence>
<keyword evidence="6" id="KW-0456">Lyase</keyword>
<evidence type="ECO:0000259" key="9">
    <source>
        <dbReference type="Pfam" id="PF00294"/>
    </source>
</evidence>
<dbReference type="InterPro" id="IPR002139">
    <property type="entry name" value="Ribo/fructo_kinase"/>
</dbReference>
<reference evidence="10" key="1">
    <citation type="submission" date="2014-11" db="EMBL/GenBank/DDBJ databases">
        <authorList>
            <person name="Otto D Thomas"/>
            <person name="Naeem Raeece"/>
        </authorList>
    </citation>
    <scope>NUCLEOTIDE SEQUENCE</scope>
</reference>
<dbReference type="PRINTS" id="PR00990">
    <property type="entry name" value="RIBOKINASE"/>
</dbReference>
<dbReference type="Gene3D" id="3.40.1790.10">
    <property type="entry name" value="Indigoidine synthase domain"/>
    <property type="match status" value="1"/>
</dbReference>
<feature type="compositionally biased region" description="Basic and acidic residues" evidence="8">
    <location>
        <begin position="383"/>
        <end position="393"/>
    </location>
</feature>
<evidence type="ECO:0000256" key="5">
    <source>
        <dbReference type="ARBA" id="ARBA00023211"/>
    </source>
</evidence>
<dbReference type="GO" id="GO:0016798">
    <property type="term" value="F:hydrolase activity, acting on glycosyl bonds"/>
    <property type="evidence" value="ECO:0007669"/>
    <property type="project" value="UniProtKB-KW"/>
</dbReference>
<evidence type="ECO:0000256" key="1">
    <source>
        <dbReference type="ARBA" id="ARBA00022679"/>
    </source>
</evidence>
<name>A0A0G4F959_9ALVE</name>
<dbReference type="InterPro" id="IPR011611">
    <property type="entry name" value="PfkB_dom"/>
</dbReference>
<sequence>MNSIAKFHVRPDITDALNSGRGSLVVALESTIISHGMPYPQNVRTAREVENIIRRKGAIPATIGIVDGFVHIGMDEETLEKFGKIGKDCVKVSRRDIANVIAKGLTGATTVASTMLLANEVGIRIFVTGGIGGVHRGAETSWDVSADLTELGRTPVCVVCAGAKSILDIPKTLEVLETQGVPVVGFKTNRFPAFFTPDSGYAAPSSVASAQEAAALVAEQSRMNLQNGIVLAVPVPSHLAAETEEVEGATQKALKEAEDGRVGGRDVTPFLLKRVAELTGGNSLKANIALVKNNALVGASVAVELQKRLASSRAAVLLPSLRENARRKRGGMRGRGAMRSLSPSPVDAPLGSPALSPSSAPAAALSLPLGAQRRGLSASALIDSKDDHEEASRRTASRSGRRVRFASAFSSSSSASSSTRVAVLGGAAVDFISKPSDITSRGASRTSMPGQTKMTAGGVGRSVAEAISRLGSRPLLLSAVGGSDGSGRFLLEECERSGIDTTGVAVVEGQQTATYSALLDGAGELVGAVAAMEILDSLRASQVPWEALGGCACLVCDANMSEEVVAKAARESFARGLRLWLEPVSVPKAPRLLSALPGNRRGNGQSQAGPFLVKPNVGELFALAGGGNTSDLSGEESEKEIVRAARSLIQRGMEHVLVSLGARGAILVSSSQDAVAQNSGAAPLTPFSFETSIPGTRSSGLPLRFGVETSGVTSSSSASGSLSDGMIAASLSVHSPVPVPPTLSEEVLGQTLGALRKRLPSEAESVAVFGVAGRTQSPSTASAHSQVRSASSESARGGVSRL</sequence>
<evidence type="ECO:0000256" key="2">
    <source>
        <dbReference type="ARBA" id="ARBA00022723"/>
    </source>
</evidence>
<feature type="compositionally biased region" description="Low complexity" evidence="8">
    <location>
        <begin position="348"/>
        <end position="361"/>
    </location>
</feature>
<dbReference type="AlphaFoldDB" id="A0A0G4F959"/>
<dbReference type="SUPFAM" id="SSF110581">
    <property type="entry name" value="Indigoidine synthase A-like"/>
    <property type="match status" value="1"/>
</dbReference>
<dbReference type="VEuPathDB" id="CryptoDB:Cvel_15728"/>
<dbReference type="InterPro" id="IPR007342">
    <property type="entry name" value="PsuG"/>
</dbReference>